<evidence type="ECO:0000313" key="2">
    <source>
        <dbReference type="Proteomes" id="UP000267606"/>
    </source>
</evidence>
<dbReference type="WBParaSite" id="OFLC_0000913701-mRNA-1">
    <property type="protein sequence ID" value="OFLC_0000913701-mRNA-1"/>
    <property type="gene ID" value="OFLC_0000913701"/>
</dbReference>
<reference evidence="1 2" key="2">
    <citation type="submission" date="2018-11" db="EMBL/GenBank/DDBJ databases">
        <authorList>
            <consortium name="Pathogen Informatics"/>
        </authorList>
    </citation>
    <scope>NUCLEOTIDE SEQUENCE [LARGE SCALE GENOMIC DNA]</scope>
</reference>
<dbReference type="Pfam" id="PF00400">
    <property type="entry name" value="WD40"/>
    <property type="match status" value="1"/>
</dbReference>
<dbReference type="InterPro" id="IPR036322">
    <property type="entry name" value="WD40_repeat_dom_sf"/>
</dbReference>
<dbReference type="SUPFAM" id="SSF50978">
    <property type="entry name" value="WD40 repeat-like"/>
    <property type="match status" value="1"/>
</dbReference>
<evidence type="ECO:0000313" key="1">
    <source>
        <dbReference type="EMBL" id="VDO58854.1"/>
    </source>
</evidence>
<accession>A0A183HNS6</accession>
<sequence>MNYVVLSADGMIAACQDRQLRIYSFQGKLVKQIKGAAGDDGQLTRVRLDPSGIYAAAVCTNRNVYIIDLATGEFAAVLTGQSDNITDIAFSADCRRLYVVSYSGCIFVWRLSNFLVNKMMARKSQAVKNIGILGIEKFCERSETPDSLLGSGSDAAGDEHMEYNRNAKVKFYYLFFFF</sequence>
<dbReference type="GO" id="GO:0072686">
    <property type="term" value="C:mitotic spindle"/>
    <property type="evidence" value="ECO:0007669"/>
    <property type="project" value="TreeGrafter"/>
</dbReference>
<gene>
    <name evidence="1" type="ORF">OFLC_LOCUS9138</name>
</gene>
<protein>
    <submittedName>
        <fullName evidence="3">WD_REPEATS_REGION domain-containing protein</fullName>
    </submittedName>
</protein>
<reference evidence="3" key="1">
    <citation type="submission" date="2016-06" db="UniProtKB">
        <authorList>
            <consortium name="WormBaseParasite"/>
        </authorList>
    </citation>
    <scope>IDENTIFICATION</scope>
</reference>
<name>A0A183HNS6_9BILA</name>
<dbReference type="Gene3D" id="2.130.10.10">
    <property type="entry name" value="YVTN repeat-like/Quinoprotein amine dehydrogenase"/>
    <property type="match status" value="1"/>
</dbReference>
<dbReference type="Proteomes" id="UP000267606">
    <property type="component" value="Unassembled WGS sequence"/>
</dbReference>
<organism evidence="3">
    <name type="scientific">Onchocerca flexuosa</name>
    <dbReference type="NCBI Taxonomy" id="387005"/>
    <lineage>
        <taxon>Eukaryota</taxon>
        <taxon>Metazoa</taxon>
        <taxon>Ecdysozoa</taxon>
        <taxon>Nematoda</taxon>
        <taxon>Chromadorea</taxon>
        <taxon>Rhabditida</taxon>
        <taxon>Spirurina</taxon>
        <taxon>Spiruromorpha</taxon>
        <taxon>Filarioidea</taxon>
        <taxon>Onchocercidae</taxon>
        <taxon>Onchocerca</taxon>
    </lineage>
</organism>
<evidence type="ECO:0000313" key="3">
    <source>
        <dbReference type="WBParaSite" id="OFLC_0000913701-mRNA-1"/>
    </source>
</evidence>
<dbReference type="AlphaFoldDB" id="A0A183HNS6"/>
<dbReference type="PANTHER" id="PTHR45589">
    <property type="entry name" value="WD REPEAT DOMAIN 62, ISOFORM G"/>
    <property type="match status" value="1"/>
</dbReference>
<dbReference type="EMBL" id="UZAJ01010899">
    <property type="protein sequence ID" value="VDO58854.1"/>
    <property type="molecule type" value="Genomic_DNA"/>
</dbReference>
<dbReference type="InterPro" id="IPR015943">
    <property type="entry name" value="WD40/YVTN_repeat-like_dom_sf"/>
</dbReference>
<proteinExistence type="predicted"/>
<dbReference type="GO" id="GO:0007099">
    <property type="term" value="P:centriole replication"/>
    <property type="evidence" value="ECO:0007669"/>
    <property type="project" value="TreeGrafter"/>
</dbReference>
<dbReference type="PANTHER" id="PTHR45589:SF1">
    <property type="entry name" value="WD REPEAT DOMAIN 62, ISOFORM G"/>
    <property type="match status" value="1"/>
</dbReference>
<dbReference type="SMART" id="SM00320">
    <property type="entry name" value="WD40"/>
    <property type="match status" value="2"/>
</dbReference>
<dbReference type="InterPro" id="IPR001680">
    <property type="entry name" value="WD40_rpt"/>
</dbReference>
<dbReference type="InterPro" id="IPR052779">
    <property type="entry name" value="WDR62"/>
</dbReference>
<dbReference type="STRING" id="387005.A0A183HNS6"/>
<keyword evidence="2" id="KW-1185">Reference proteome</keyword>